<dbReference type="Proteomes" id="UP000297839">
    <property type="component" value="Unassembled WGS sequence"/>
</dbReference>
<gene>
    <name evidence="1" type="ORF">EZ216_20510</name>
</gene>
<proteinExistence type="predicted"/>
<sequence>MTYYAQHGFATNEVVGAVAAALLHDLHVNNFVFAGFPAVSVMQKDESFEIRLALDGMESEALVIPFKTGKEFARTFQKKQQIGSEWMRKIQDLVVQIERQSSERNDARRRVAAGDV</sequence>
<evidence type="ECO:0000313" key="2">
    <source>
        <dbReference type="Proteomes" id="UP000297839"/>
    </source>
</evidence>
<accession>A0A4Z0BB58</accession>
<evidence type="ECO:0000313" key="1">
    <source>
        <dbReference type="EMBL" id="TFY96326.1"/>
    </source>
</evidence>
<dbReference type="AlphaFoldDB" id="A0A4Z0BB58"/>
<dbReference type="RefSeq" id="WP_135251666.1">
    <property type="nucleotide sequence ID" value="NZ_SMLK01000012.1"/>
</dbReference>
<dbReference type="EMBL" id="SMLK01000012">
    <property type="protein sequence ID" value="TFY96326.1"/>
    <property type="molecule type" value="Genomic_DNA"/>
</dbReference>
<organism evidence="1 2">
    <name type="scientific">Ramlibacter humi</name>
    <dbReference type="NCBI Taxonomy" id="2530451"/>
    <lineage>
        <taxon>Bacteria</taxon>
        <taxon>Pseudomonadati</taxon>
        <taxon>Pseudomonadota</taxon>
        <taxon>Betaproteobacteria</taxon>
        <taxon>Burkholderiales</taxon>
        <taxon>Comamonadaceae</taxon>
        <taxon>Ramlibacter</taxon>
    </lineage>
</organism>
<keyword evidence="2" id="KW-1185">Reference proteome</keyword>
<reference evidence="1 2" key="1">
    <citation type="submission" date="2019-03" db="EMBL/GenBank/DDBJ databases">
        <title>Ramlibacter sp. 18x22-1, whole genome shotgun sequence.</title>
        <authorList>
            <person name="Zhang X."/>
            <person name="Feng G."/>
            <person name="Zhu H."/>
        </authorList>
    </citation>
    <scope>NUCLEOTIDE SEQUENCE [LARGE SCALE GENOMIC DNA]</scope>
    <source>
        <strain evidence="1 2">18x22-1</strain>
    </source>
</reference>
<name>A0A4Z0BB58_9BURK</name>
<comment type="caution">
    <text evidence="1">The sequence shown here is derived from an EMBL/GenBank/DDBJ whole genome shotgun (WGS) entry which is preliminary data.</text>
</comment>
<protein>
    <submittedName>
        <fullName evidence="1">Uncharacterized protein</fullName>
    </submittedName>
</protein>